<organism evidence="5">
    <name type="scientific">hydrothermal vent metagenome</name>
    <dbReference type="NCBI Taxonomy" id="652676"/>
    <lineage>
        <taxon>unclassified sequences</taxon>
        <taxon>metagenomes</taxon>
        <taxon>ecological metagenomes</taxon>
    </lineage>
</organism>
<evidence type="ECO:0000313" key="5">
    <source>
        <dbReference type="EMBL" id="VAW56242.1"/>
    </source>
</evidence>
<keyword evidence="1" id="KW-0808">Transferase</keyword>
<keyword evidence="2 5" id="KW-0418">Kinase</keyword>
<accession>A0A3B0WYB9</accession>
<sequence>MQNLAEVLLWGERVGALAYDTTSKFTTFEYAPEWLNKGIEIAPIKMPLSPQKYQFTSLNADTYKGLPAVFADILPDDFGNALIDAWLASKGRDSSDFNAVERLLYSGNRGMGALEFAPAMQLNIGNEPVGNLALFSLVKMTQKVLDQRGKVNMSIMPGSDDEKAMLALLQIGTSAGGARAKALIAVNADRTEIRSGQVEAPKGFAHYLLKFDGIEEHKTNSEIFGDPKGFGRMEYAYYLMANDAKINMSSSELLIEGERAHFMTKRFDRVGNKKRHVLSLCAMDHADYKQPGTYSYEQLLAVARKLRLPRKDAIEIYRRMVFNIMARNHDDHTKNTSFIYDAIENQWRLSPAFDLAYSYKKDSPWVNSHQMSANGKRDNFNRDDLLKVGTLIGNFKKESNQIIEQMKQVVCEWQTYAKTAGVFELLTNEIQKNILLKW</sequence>
<dbReference type="Pfam" id="PF07804">
    <property type="entry name" value="HipA_C"/>
    <property type="match status" value="1"/>
</dbReference>
<dbReference type="EMBL" id="UOFF01000201">
    <property type="protein sequence ID" value="VAW56242.1"/>
    <property type="molecule type" value="Genomic_DNA"/>
</dbReference>
<dbReference type="InterPro" id="IPR017508">
    <property type="entry name" value="HipA_N1"/>
</dbReference>
<proteinExistence type="predicted"/>
<dbReference type="Pfam" id="PF13657">
    <property type="entry name" value="Couple_hipA"/>
    <property type="match status" value="1"/>
</dbReference>
<evidence type="ECO:0000259" key="4">
    <source>
        <dbReference type="Pfam" id="PF13657"/>
    </source>
</evidence>
<evidence type="ECO:0000259" key="3">
    <source>
        <dbReference type="Pfam" id="PF07804"/>
    </source>
</evidence>
<dbReference type="PANTHER" id="PTHR37419">
    <property type="entry name" value="SERINE/THREONINE-PROTEIN KINASE TOXIN HIPA"/>
    <property type="match status" value="1"/>
</dbReference>
<dbReference type="GO" id="GO:0005829">
    <property type="term" value="C:cytosol"/>
    <property type="evidence" value="ECO:0007669"/>
    <property type="project" value="TreeGrafter"/>
</dbReference>
<feature type="domain" description="HipA N-terminal subdomain 1" evidence="4">
    <location>
        <begin position="6"/>
        <end position="116"/>
    </location>
</feature>
<name>A0A3B0WYB9_9ZZZZ</name>
<evidence type="ECO:0000256" key="2">
    <source>
        <dbReference type="ARBA" id="ARBA00022777"/>
    </source>
</evidence>
<dbReference type="PANTHER" id="PTHR37419:SF8">
    <property type="entry name" value="TOXIN YJJJ"/>
    <property type="match status" value="1"/>
</dbReference>
<dbReference type="AlphaFoldDB" id="A0A3B0WYB9"/>
<dbReference type="InterPro" id="IPR012893">
    <property type="entry name" value="HipA-like_C"/>
</dbReference>
<dbReference type="GO" id="GO:0004674">
    <property type="term" value="F:protein serine/threonine kinase activity"/>
    <property type="evidence" value="ECO:0007669"/>
    <property type="project" value="TreeGrafter"/>
</dbReference>
<dbReference type="InterPro" id="IPR052028">
    <property type="entry name" value="HipA_Ser/Thr_kinase"/>
</dbReference>
<dbReference type="Gene3D" id="1.10.1070.20">
    <property type="match status" value="1"/>
</dbReference>
<feature type="domain" description="HipA-like C-terminal" evidence="3">
    <location>
        <begin position="173"/>
        <end position="412"/>
    </location>
</feature>
<evidence type="ECO:0000256" key="1">
    <source>
        <dbReference type="ARBA" id="ARBA00022679"/>
    </source>
</evidence>
<reference evidence="5" key="1">
    <citation type="submission" date="2018-06" db="EMBL/GenBank/DDBJ databases">
        <authorList>
            <person name="Zhirakovskaya E."/>
        </authorList>
    </citation>
    <scope>NUCLEOTIDE SEQUENCE</scope>
</reference>
<gene>
    <name evidence="5" type="ORF">MNBD_GAMMA07-179</name>
</gene>
<protein>
    <submittedName>
        <fullName evidence="5">Toxin HigB / Protein kinase domain of HipA</fullName>
    </submittedName>
</protein>